<dbReference type="SUPFAM" id="SSF52058">
    <property type="entry name" value="L domain-like"/>
    <property type="match status" value="1"/>
</dbReference>
<dbReference type="InterPro" id="IPR032675">
    <property type="entry name" value="LRR_dom_sf"/>
</dbReference>
<dbReference type="Gene3D" id="3.80.10.10">
    <property type="entry name" value="Ribonuclease Inhibitor"/>
    <property type="match status" value="3"/>
</dbReference>
<comment type="caution">
    <text evidence="4">The sequence shown here is derived from an EMBL/GenBank/DDBJ whole genome shotgun (WGS) entry which is preliminary data.</text>
</comment>
<feature type="region of interest" description="Disordered" evidence="3">
    <location>
        <begin position="383"/>
        <end position="411"/>
    </location>
</feature>
<keyword evidence="2" id="KW-0677">Repeat</keyword>
<accession>A0A9P8XVB1</accession>
<keyword evidence="5" id="KW-1185">Reference proteome</keyword>
<evidence type="ECO:0000313" key="5">
    <source>
        <dbReference type="Proteomes" id="UP000756346"/>
    </source>
</evidence>
<dbReference type="PANTHER" id="PTHR47566">
    <property type="match status" value="1"/>
</dbReference>
<dbReference type="GO" id="GO:0035591">
    <property type="term" value="F:signaling adaptor activity"/>
    <property type="evidence" value="ECO:0007669"/>
    <property type="project" value="TreeGrafter"/>
</dbReference>
<dbReference type="PROSITE" id="PS51450">
    <property type="entry name" value="LRR"/>
    <property type="match status" value="4"/>
</dbReference>
<dbReference type="Pfam" id="PF13855">
    <property type="entry name" value="LRR_8"/>
    <property type="match status" value="1"/>
</dbReference>
<dbReference type="InterPro" id="IPR052574">
    <property type="entry name" value="CDIRP"/>
</dbReference>
<reference evidence="4" key="1">
    <citation type="journal article" date="2021" name="Nat. Commun.">
        <title>Genetic determinants of endophytism in the Arabidopsis root mycobiome.</title>
        <authorList>
            <person name="Mesny F."/>
            <person name="Miyauchi S."/>
            <person name="Thiergart T."/>
            <person name="Pickel B."/>
            <person name="Atanasova L."/>
            <person name="Karlsson M."/>
            <person name="Huettel B."/>
            <person name="Barry K.W."/>
            <person name="Haridas S."/>
            <person name="Chen C."/>
            <person name="Bauer D."/>
            <person name="Andreopoulos W."/>
            <person name="Pangilinan J."/>
            <person name="LaButti K."/>
            <person name="Riley R."/>
            <person name="Lipzen A."/>
            <person name="Clum A."/>
            <person name="Drula E."/>
            <person name="Henrissat B."/>
            <person name="Kohler A."/>
            <person name="Grigoriev I.V."/>
            <person name="Martin F.M."/>
            <person name="Hacquard S."/>
        </authorList>
    </citation>
    <scope>NUCLEOTIDE SEQUENCE</scope>
    <source>
        <strain evidence="4">MPI-CAGE-CH-0230</strain>
    </source>
</reference>
<dbReference type="SMART" id="SM00369">
    <property type="entry name" value="LRR_TYP"/>
    <property type="match status" value="7"/>
</dbReference>
<dbReference type="OrthoDB" id="7451790at2759"/>
<evidence type="ECO:0000256" key="2">
    <source>
        <dbReference type="ARBA" id="ARBA00022737"/>
    </source>
</evidence>
<gene>
    <name evidence="4" type="ORF">B0I36DRAFT_333865</name>
</gene>
<evidence type="ECO:0000256" key="3">
    <source>
        <dbReference type="SAM" id="MobiDB-lite"/>
    </source>
</evidence>
<name>A0A9P8XVB1_9PEZI</name>
<feature type="region of interest" description="Disordered" evidence="3">
    <location>
        <begin position="114"/>
        <end position="179"/>
    </location>
</feature>
<feature type="compositionally biased region" description="Polar residues" evidence="3">
    <location>
        <begin position="46"/>
        <end position="55"/>
    </location>
</feature>
<dbReference type="EMBL" id="JAGTJQ010000010">
    <property type="protein sequence ID" value="KAH7021151.1"/>
    <property type="molecule type" value="Genomic_DNA"/>
</dbReference>
<dbReference type="GO" id="GO:0031028">
    <property type="term" value="P:septation initiation signaling"/>
    <property type="evidence" value="ECO:0007669"/>
    <property type="project" value="TreeGrafter"/>
</dbReference>
<feature type="compositionally biased region" description="Basic and acidic residues" evidence="3">
    <location>
        <begin position="383"/>
        <end position="397"/>
    </location>
</feature>
<evidence type="ECO:0000313" key="4">
    <source>
        <dbReference type="EMBL" id="KAH7021151.1"/>
    </source>
</evidence>
<dbReference type="AlphaFoldDB" id="A0A9P8XVB1"/>
<protein>
    <recommendedName>
        <fullName evidence="6">Septation initiation network scaffold protein cdc11</fullName>
    </recommendedName>
</protein>
<dbReference type="GO" id="GO:0061499">
    <property type="term" value="C:outer plaque of mitotic spindle pole body"/>
    <property type="evidence" value="ECO:0007669"/>
    <property type="project" value="TreeGrafter"/>
</dbReference>
<sequence>MVHKSHDDLQDAMGRKRKTPQQREVPLSMNPTISALRQAVRPRSPTPSQRNSAVKNRQPLEEVDLALDESAPNIHSAANATPDSMLDGSRKTSMKTQDFWDQANEIMAMIRNKARPKTSLDSVEESEVEQGSQTPPDDAVGDDDDSYQSTEEPFSRPPSREGRPMARMPLRQEDPELADRLKQYAELSDLGELVSLSMGRIKEVNHEFNMAKESIDQSLRDTASRSFSSPREDFVSDLPNVRISRNPDEPPSPGTYSRPPSGYSQGSRASSARSFPSGSSRNSDSRRLIAPDAVTQLIGDQVGNMVFDKDKNAWMKVRTPKPPTKIVNVLPSDDSEEDPFASIPDLSVDMTREKENLLGLSAGTHSTEFGAQPEDLDASDMFSDRRSEAGTPSRDRSPAMSPAAPLRSPFDKVFTDDDETVEHEITIDEDRVSKTTSSRRRNLTITFSSPIASIIRDLPALDDDNLGMDPAELSEAVRETTSAFVARHQNEADNPVSTNTRQQKQRSRSQSRGPARTLSVRGRAFLTRPVSRIEERDEASEQSCIDERQLSIIPDLSIGGVDVEDGQKSSMDVAWTPAAERRLSISATPVIAKHVGTLSLSPLSEFTMLQADQSCALEVSYVVEDQYLVTGNGSKKVLSRAIRSLVEKITEVEPFEPDWEGMRELDISNKKLASLHMLDEFCGGVVTLEASNNSISHLEGVPDGVRNLRITHNQLSELTAWGHLVNLQYVDVSNNNLTSLHAFKELVHLRNLRADNNKITSLQGICHHDTLQILRARGNLIEALDFEGSRLDRLSELDLEHNSIASVHNLDQLPCLTSLNLQRNQLTETPIAAGSTTETIRYLKLSDNNISLLDITGFPSLRLLHADRNQITAVTGGSRCRRLDSLSLREQKIEGRLDTAFLAEVYEIRKLFLSGNLLSGFDPSVDFLNLQYLELANCGLELLPQNVGQLMPNVRVLNLNFNALNDLSPLRFIPRLKKLSAAGNRLAEAGQVANVLAEFPHLAKLDLRDNPTTLGFYPPLQTLVHVDEDGEKPFDPFVLPEGNAERDGQFLARLDMGTRMRRRLYEMVVQGRCQRLKSLDGLAVCRSDVSKKDAIWMALSKTGVLSSIHMGAEEKAKPDEEAEECELPPLPAKQDAAAHIDLPYRLFTPTKQQQQQQS</sequence>
<organism evidence="4 5">
    <name type="scientific">Microdochium trichocladiopsis</name>
    <dbReference type="NCBI Taxonomy" id="1682393"/>
    <lineage>
        <taxon>Eukaryota</taxon>
        <taxon>Fungi</taxon>
        <taxon>Dikarya</taxon>
        <taxon>Ascomycota</taxon>
        <taxon>Pezizomycotina</taxon>
        <taxon>Sordariomycetes</taxon>
        <taxon>Xylariomycetidae</taxon>
        <taxon>Xylariales</taxon>
        <taxon>Microdochiaceae</taxon>
        <taxon>Microdochium</taxon>
    </lineage>
</organism>
<feature type="compositionally biased region" description="Basic and acidic residues" evidence="3">
    <location>
        <begin position="213"/>
        <end position="223"/>
    </location>
</feature>
<proteinExistence type="predicted"/>
<feature type="region of interest" description="Disordered" evidence="3">
    <location>
        <begin position="1"/>
        <end position="94"/>
    </location>
</feature>
<dbReference type="Proteomes" id="UP000756346">
    <property type="component" value="Unassembled WGS sequence"/>
</dbReference>
<dbReference type="GO" id="GO:1902412">
    <property type="term" value="P:regulation of mitotic cytokinesis"/>
    <property type="evidence" value="ECO:0007669"/>
    <property type="project" value="TreeGrafter"/>
</dbReference>
<feature type="region of interest" description="Disordered" evidence="3">
    <location>
        <begin position="487"/>
        <end position="521"/>
    </location>
</feature>
<dbReference type="InterPro" id="IPR003591">
    <property type="entry name" value="Leu-rich_rpt_typical-subtyp"/>
</dbReference>
<dbReference type="RefSeq" id="XP_046007352.1">
    <property type="nucleotide sequence ID" value="XM_046155275.1"/>
</dbReference>
<dbReference type="GeneID" id="70184821"/>
<dbReference type="SMART" id="SM00365">
    <property type="entry name" value="LRR_SD22"/>
    <property type="match status" value="4"/>
</dbReference>
<feature type="compositionally biased region" description="Low complexity" evidence="3">
    <location>
        <begin position="267"/>
        <end position="282"/>
    </location>
</feature>
<evidence type="ECO:0000256" key="1">
    <source>
        <dbReference type="ARBA" id="ARBA00022614"/>
    </source>
</evidence>
<feature type="compositionally biased region" description="Basic and acidic residues" evidence="3">
    <location>
        <begin position="158"/>
        <end position="179"/>
    </location>
</feature>
<feature type="region of interest" description="Disordered" evidence="3">
    <location>
        <begin position="318"/>
        <end position="342"/>
    </location>
</feature>
<feature type="region of interest" description="Disordered" evidence="3">
    <location>
        <begin position="213"/>
        <end position="288"/>
    </location>
</feature>
<dbReference type="InterPro" id="IPR001611">
    <property type="entry name" value="Leu-rich_rpt"/>
</dbReference>
<keyword evidence="1" id="KW-0433">Leucine-rich repeat</keyword>
<dbReference type="PANTHER" id="PTHR47566:SF1">
    <property type="entry name" value="PROTEIN NUD1"/>
    <property type="match status" value="1"/>
</dbReference>
<evidence type="ECO:0008006" key="6">
    <source>
        <dbReference type="Google" id="ProtNLM"/>
    </source>
</evidence>